<feature type="transmembrane region" description="Helical" evidence="1">
    <location>
        <begin position="171"/>
        <end position="187"/>
    </location>
</feature>
<keyword evidence="1" id="KW-1133">Transmembrane helix</keyword>
<dbReference type="Proteomes" id="UP000515789">
    <property type="component" value="Chromosome"/>
</dbReference>
<organism evidence="2 3">
    <name type="scientific">Blautia producta</name>
    <dbReference type="NCBI Taxonomy" id="33035"/>
    <lineage>
        <taxon>Bacteria</taxon>
        <taxon>Bacillati</taxon>
        <taxon>Bacillota</taxon>
        <taxon>Clostridia</taxon>
        <taxon>Lachnospirales</taxon>
        <taxon>Lachnospiraceae</taxon>
        <taxon>Blautia</taxon>
    </lineage>
</organism>
<feature type="transmembrane region" description="Helical" evidence="1">
    <location>
        <begin position="221"/>
        <end position="240"/>
    </location>
</feature>
<accession>A0A7G5N1S0</accession>
<feature type="transmembrane region" description="Helical" evidence="1">
    <location>
        <begin position="7"/>
        <end position="26"/>
    </location>
</feature>
<feature type="transmembrane region" description="Helical" evidence="1">
    <location>
        <begin position="57"/>
        <end position="73"/>
    </location>
</feature>
<dbReference type="EMBL" id="CP039126">
    <property type="protein sequence ID" value="QMW80813.1"/>
    <property type="molecule type" value="Genomic_DNA"/>
</dbReference>
<protein>
    <recommendedName>
        <fullName evidence="4">Polysaccharide polymerase</fullName>
    </recommendedName>
</protein>
<sequence>MDKRKIHYLLGTLAFVCMELGTWFLVVVDNHFFIYFKIFTVLLFSITAFFDSWTIRDLSKYILFTALCVVVYYNCQDDLLLYFPAFLVGMRGYPLKKLAKIDWNIKLICIPVIICLYLFHAIPNYDDTLGIVNGIARVRYSLGYFNPNTLFIGIYFWIVDYLVINDGKIKAKVLLFIVILGSVFGYLTACRTGLAILLLTVFMLVFLNNKYTYKHKVINGVLVYAFPICATACLLLVMLYNRGNTIVQAISILVTGRIEFANRYITEYGISLLGQKMTLYTGLEASRLGVIARSLDVFYAYAVIAYGVIFVFVLVYLFVHAQKYFIYRKNYTYTIILFVICIYCFTEKVFISCESNPWVILLGYGFIKEGQGSRDE</sequence>
<dbReference type="RefSeq" id="WP_018594583.1">
    <property type="nucleotide sequence ID" value="NZ_CABLBP010000015.1"/>
</dbReference>
<reference evidence="2 3" key="1">
    <citation type="submission" date="2019-04" db="EMBL/GenBank/DDBJ databases">
        <authorList>
            <person name="Schori C."/>
            <person name="Ahrens C."/>
        </authorList>
    </citation>
    <scope>NUCLEOTIDE SEQUENCE [LARGE SCALE GENOMIC DNA]</scope>
    <source>
        <strain evidence="2 3">DSM 2950</strain>
    </source>
</reference>
<feature type="transmembrane region" description="Helical" evidence="1">
    <location>
        <begin position="145"/>
        <end position="164"/>
    </location>
</feature>
<feature type="transmembrane region" description="Helical" evidence="1">
    <location>
        <begin position="298"/>
        <end position="319"/>
    </location>
</feature>
<keyword evidence="1" id="KW-0472">Membrane</keyword>
<name>A0A7G5N1S0_9FIRM</name>
<evidence type="ECO:0008006" key="4">
    <source>
        <dbReference type="Google" id="ProtNLM"/>
    </source>
</evidence>
<evidence type="ECO:0000256" key="1">
    <source>
        <dbReference type="SAM" id="Phobius"/>
    </source>
</evidence>
<gene>
    <name evidence="2" type="ORF">E5259_26335</name>
</gene>
<dbReference type="GeneID" id="75053697"/>
<feature type="transmembrane region" description="Helical" evidence="1">
    <location>
        <begin position="107"/>
        <end position="125"/>
    </location>
</feature>
<keyword evidence="1" id="KW-0812">Transmembrane</keyword>
<feature type="transmembrane region" description="Helical" evidence="1">
    <location>
        <begin position="331"/>
        <end position="351"/>
    </location>
</feature>
<evidence type="ECO:0000313" key="3">
    <source>
        <dbReference type="Proteomes" id="UP000515789"/>
    </source>
</evidence>
<proteinExistence type="predicted"/>
<evidence type="ECO:0000313" key="2">
    <source>
        <dbReference type="EMBL" id="QMW80813.1"/>
    </source>
</evidence>
<dbReference type="AlphaFoldDB" id="A0A7G5N1S0"/>
<feature type="transmembrane region" description="Helical" evidence="1">
    <location>
        <begin position="32"/>
        <end position="50"/>
    </location>
</feature>